<keyword evidence="1" id="KW-0812">Transmembrane</keyword>
<protein>
    <submittedName>
        <fullName evidence="2">Uncharacterized protein</fullName>
    </submittedName>
</protein>
<dbReference type="Proteomes" id="UP001321475">
    <property type="component" value="Chromosome"/>
</dbReference>
<reference evidence="3" key="1">
    <citation type="journal article" date="2019" name="Int. J. Syst. Evol. Microbiol.">
        <title>The Global Catalogue of Microorganisms (GCM) 10K type strain sequencing project: providing services to taxonomists for standard genome sequencing and annotation.</title>
        <authorList>
            <consortium name="The Broad Institute Genomics Platform"/>
            <consortium name="The Broad Institute Genome Sequencing Center for Infectious Disease"/>
            <person name="Wu L."/>
            <person name="Ma J."/>
        </authorList>
    </citation>
    <scope>NUCLEOTIDE SEQUENCE [LARGE SCALE GENOMIC DNA]</scope>
    <source>
        <strain evidence="3">NBRC 108565</strain>
    </source>
</reference>
<accession>A0ABM8G6J9</accession>
<keyword evidence="3" id="KW-1185">Reference proteome</keyword>
<evidence type="ECO:0000256" key="1">
    <source>
        <dbReference type="SAM" id="Phobius"/>
    </source>
</evidence>
<name>A0ABM8G6J9_9CELL</name>
<keyword evidence="1" id="KW-0472">Membrane</keyword>
<sequence length="88" mass="8989">MPDDLSEETRKVPRSVVVVLALVALWSFVSAGAAIVAAIGTSTDHEAVADVPLSTADVEQVFSGTDPLTVAPANGSTADLVVGGSRRR</sequence>
<evidence type="ECO:0000313" key="3">
    <source>
        <dbReference type="Proteomes" id="UP001321475"/>
    </source>
</evidence>
<proteinExistence type="predicted"/>
<gene>
    <name evidence="2" type="ORF">GCM10025865_30600</name>
</gene>
<dbReference type="RefSeq" id="WP_286217912.1">
    <property type="nucleotide sequence ID" value="NZ_AP027729.1"/>
</dbReference>
<feature type="transmembrane region" description="Helical" evidence="1">
    <location>
        <begin position="16"/>
        <end position="39"/>
    </location>
</feature>
<keyword evidence="1" id="KW-1133">Transmembrane helix</keyword>
<evidence type="ECO:0000313" key="2">
    <source>
        <dbReference type="EMBL" id="BDZ43761.1"/>
    </source>
</evidence>
<dbReference type="EMBL" id="AP027729">
    <property type="protein sequence ID" value="BDZ43761.1"/>
    <property type="molecule type" value="Genomic_DNA"/>
</dbReference>
<organism evidence="2 3">
    <name type="scientific">Paraoerskovia sediminicola</name>
    <dbReference type="NCBI Taxonomy" id="1138587"/>
    <lineage>
        <taxon>Bacteria</taxon>
        <taxon>Bacillati</taxon>
        <taxon>Actinomycetota</taxon>
        <taxon>Actinomycetes</taxon>
        <taxon>Micrococcales</taxon>
        <taxon>Cellulomonadaceae</taxon>
        <taxon>Paraoerskovia</taxon>
    </lineage>
</organism>